<accession>A0AAN7ZWV4</accession>
<sequence length="751" mass="84900">MAKRPAQDSLETVTDSPASKKARVQDVPDEDLPLPPPPTEPEPVPTPREQAHTNGNGTESHATAKSHVRSEDALDEDDEDYDEPALGSRKAAPDERYSDLYLDTISRKNMDFDFEKLCSITLSNINVYACLVCGKYFSGRGPKTPAYFHALEVGHHVYINMETKKVYVLPEGYEVKSKSLDDIKVVVDPRFTPEEARTLDKKAEPSWDLLGRKYIPGFVGLNNIKANDYLNVVVQALSHVPPLRNFFMLEDLSSKPQLVQRFSTLVRKIWNPRAFKNHVSPHELLQEIGLRSSKKFFLTEQADPVEFLSWFLNHLHLALGGSKTKPRSSLIQQIFQGMLRIESQGITARADAGDRLRFEDAAIKSQTTPFTILTLDLPPAPLFQDDAGKNIIPQVPLTTILQKYNGVTGQEKLNTRMRYRLLHPLPPYLIMHVKRFQPNKFLQSQRNPTIVTFNPRALDFSPYVEPNPQLHPTGEPIAYDLVANITYEGVKVRDDSVEGEAERKVWKVHVREGGDSQQWWEMQDLFVDKVNADLLATKESYIMVWERRKTSTKGKGRANSKTFRECDVTYVPIFLGGVMQACGNTPPINIKNKAEWIGVERLRWSKQFNIPMCQETPEPFPQLTLNAMRALCAVTILHPDRLSDCFAAMYQAFWVDRKSISKTEVWSAALVEVLGESEAKKVVEKASSAEAKKVLKDNSDFAFAEGAFGLPWFVATNSDGVKEGFWGFDHLGQVIDHLGLSRQNQGFRAML</sequence>
<dbReference type="Pfam" id="PF02148">
    <property type="entry name" value="zf-UBP"/>
    <property type="match status" value="1"/>
</dbReference>
<dbReference type="PROSITE" id="PS50235">
    <property type="entry name" value="USP_3"/>
    <property type="match status" value="1"/>
</dbReference>
<evidence type="ECO:0000256" key="14">
    <source>
        <dbReference type="ARBA" id="ARBA00083519"/>
    </source>
</evidence>
<dbReference type="Pfam" id="PF00443">
    <property type="entry name" value="UCH"/>
    <property type="match status" value="1"/>
</dbReference>
<evidence type="ECO:0000259" key="18">
    <source>
        <dbReference type="PROSITE" id="PS50271"/>
    </source>
</evidence>
<evidence type="ECO:0000313" key="20">
    <source>
        <dbReference type="Proteomes" id="UP001310594"/>
    </source>
</evidence>
<comment type="caution">
    <text evidence="19">The sequence shown here is derived from an EMBL/GenBank/DDBJ whole genome shotgun (WGS) entry which is preliminary data.</text>
</comment>
<dbReference type="PANTHER" id="PTHR21646:SF16">
    <property type="entry name" value="U4_U6.U5 TRI-SNRNP-ASSOCIATED PROTEIN 2"/>
    <property type="match status" value="1"/>
</dbReference>
<feature type="compositionally biased region" description="Polar residues" evidence="16">
    <location>
        <begin position="52"/>
        <end position="63"/>
    </location>
</feature>
<keyword evidence="11" id="KW-0539">Nucleus</keyword>
<feature type="domain" description="USP" evidence="17">
    <location>
        <begin position="219"/>
        <end position="548"/>
    </location>
</feature>
<dbReference type="AlphaFoldDB" id="A0AAN7ZWV4"/>
<dbReference type="PROSITE" id="PS50271">
    <property type="entry name" value="ZF_UBP"/>
    <property type="match status" value="1"/>
</dbReference>
<proteinExistence type="inferred from homology"/>
<dbReference type="SMART" id="SM00290">
    <property type="entry name" value="ZnF_UBP"/>
    <property type="match status" value="1"/>
</dbReference>
<keyword evidence="9" id="KW-0862">Zinc</keyword>
<evidence type="ECO:0000256" key="1">
    <source>
        <dbReference type="ARBA" id="ARBA00004123"/>
    </source>
</evidence>
<evidence type="ECO:0000259" key="17">
    <source>
        <dbReference type="PROSITE" id="PS50235"/>
    </source>
</evidence>
<dbReference type="InterPro" id="IPR028889">
    <property type="entry name" value="USP"/>
</dbReference>
<keyword evidence="5" id="KW-0808">Transferase</keyword>
<evidence type="ECO:0000256" key="12">
    <source>
        <dbReference type="ARBA" id="ARBA00047960"/>
    </source>
</evidence>
<evidence type="ECO:0000256" key="15">
    <source>
        <dbReference type="PROSITE-ProRule" id="PRU00502"/>
    </source>
</evidence>
<feature type="region of interest" description="Disordered" evidence="16">
    <location>
        <begin position="1"/>
        <end position="93"/>
    </location>
</feature>
<keyword evidence="7" id="KW-0747">Spliceosome</keyword>
<dbReference type="InterPro" id="IPR001853">
    <property type="entry name" value="DSBA-like_thioredoxin_dom"/>
</dbReference>
<keyword evidence="6" id="KW-0479">Metal-binding</keyword>
<keyword evidence="8 15" id="KW-0863">Zinc-finger</keyword>
<dbReference type="FunFam" id="3.40.30.10:FF:000096">
    <property type="entry name" value="Glutathione S-transferase kappa"/>
    <property type="match status" value="1"/>
</dbReference>
<evidence type="ECO:0000256" key="5">
    <source>
        <dbReference type="ARBA" id="ARBA00022679"/>
    </source>
</evidence>
<protein>
    <recommendedName>
        <fullName evidence="13">Glutathione S-transferase kappa 1</fullName>
        <ecNumber evidence="3">2.5.1.18</ecNumber>
    </recommendedName>
    <alternativeName>
        <fullName evidence="14">GST class-kappa</fullName>
    </alternativeName>
</protein>
<dbReference type="Pfam" id="PF01323">
    <property type="entry name" value="DSBA"/>
    <property type="match status" value="1"/>
</dbReference>
<keyword evidence="10" id="KW-0508">mRNA splicing</keyword>
<dbReference type="Gene3D" id="3.30.40.10">
    <property type="entry name" value="Zinc/RING finger domain, C3HC4 (zinc finger)"/>
    <property type="match status" value="1"/>
</dbReference>
<evidence type="ECO:0000256" key="8">
    <source>
        <dbReference type="ARBA" id="ARBA00022771"/>
    </source>
</evidence>
<dbReference type="Proteomes" id="UP001310594">
    <property type="component" value="Unassembled WGS sequence"/>
</dbReference>
<dbReference type="Gene3D" id="3.40.30.10">
    <property type="entry name" value="Glutaredoxin"/>
    <property type="match status" value="1"/>
</dbReference>
<evidence type="ECO:0000256" key="2">
    <source>
        <dbReference type="ARBA" id="ARBA00006494"/>
    </source>
</evidence>
<dbReference type="InterPro" id="IPR050185">
    <property type="entry name" value="Ub_carboxyl-term_hydrolase"/>
</dbReference>
<dbReference type="InterPro" id="IPR013083">
    <property type="entry name" value="Znf_RING/FYVE/PHD"/>
</dbReference>
<dbReference type="Gene3D" id="3.90.70.10">
    <property type="entry name" value="Cysteine proteinases"/>
    <property type="match status" value="1"/>
</dbReference>
<dbReference type="PANTHER" id="PTHR21646">
    <property type="entry name" value="UBIQUITIN CARBOXYL-TERMINAL HYDROLASE"/>
    <property type="match status" value="1"/>
</dbReference>
<feature type="compositionally biased region" description="Acidic residues" evidence="16">
    <location>
        <begin position="73"/>
        <end position="83"/>
    </location>
</feature>
<dbReference type="InterPro" id="IPR001394">
    <property type="entry name" value="Peptidase_C19_UCH"/>
</dbReference>
<dbReference type="SUPFAM" id="SSF52833">
    <property type="entry name" value="Thioredoxin-like"/>
    <property type="match status" value="1"/>
</dbReference>
<dbReference type="GO" id="GO:0004843">
    <property type="term" value="F:cysteine-type deubiquitinase activity"/>
    <property type="evidence" value="ECO:0007669"/>
    <property type="project" value="InterPro"/>
</dbReference>
<dbReference type="SUPFAM" id="SSF57850">
    <property type="entry name" value="RING/U-box"/>
    <property type="match status" value="1"/>
</dbReference>
<evidence type="ECO:0000256" key="7">
    <source>
        <dbReference type="ARBA" id="ARBA00022728"/>
    </source>
</evidence>
<evidence type="ECO:0000256" key="10">
    <source>
        <dbReference type="ARBA" id="ARBA00023187"/>
    </source>
</evidence>
<dbReference type="GO" id="GO:0000245">
    <property type="term" value="P:spliceosomal complex assembly"/>
    <property type="evidence" value="ECO:0007669"/>
    <property type="project" value="InterPro"/>
</dbReference>
<evidence type="ECO:0000256" key="3">
    <source>
        <dbReference type="ARBA" id="ARBA00012452"/>
    </source>
</evidence>
<dbReference type="SUPFAM" id="SSF54001">
    <property type="entry name" value="Cysteine proteinases"/>
    <property type="match status" value="1"/>
</dbReference>
<keyword evidence="4" id="KW-0507">mRNA processing</keyword>
<feature type="domain" description="UBP-type" evidence="18">
    <location>
        <begin position="97"/>
        <end position="194"/>
    </location>
</feature>
<evidence type="ECO:0000256" key="4">
    <source>
        <dbReference type="ARBA" id="ARBA00022664"/>
    </source>
</evidence>
<evidence type="ECO:0000256" key="11">
    <source>
        <dbReference type="ARBA" id="ARBA00023242"/>
    </source>
</evidence>
<feature type="compositionally biased region" description="Pro residues" evidence="16">
    <location>
        <begin position="33"/>
        <end position="46"/>
    </location>
</feature>
<evidence type="ECO:0000256" key="16">
    <source>
        <dbReference type="SAM" id="MobiDB-lite"/>
    </source>
</evidence>
<dbReference type="InterPro" id="IPR033809">
    <property type="entry name" value="USP39"/>
</dbReference>
<dbReference type="GO" id="GO:0016491">
    <property type="term" value="F:oxidoreductase activity"/>
    <property type="evidence" value="ECO:0007669"/>
    <property type="project" value="InterPro"/>
</dbReference>
<dbReference type="GO" id="GO:0005737">
    <property type="term" value="C:cytoplasm"/>
    <property type="evidence" value="ECO:0007669"/>
    <property type="project" value="UniProtKB-ARBA"/>
</dbReference>
<gene>
    <name evidence="19" type="primary">ubp10</name>
    <name evidence="19" type="ORF">LTR97_010141</name>
</gene>
<dbReference type="GO" id="GO:0004364">
    <property type="term" value="F:glutathione transferase activity"/>
    <property type="evidence" value="ECO:0007669"/>
    <property type="project" value="UniProtKB-EC"/>
</dbReference>
<evidence type="ECO:0000256" key="6">
    <source>
        <dbReference type="ARBA" id="ARBA00022723"/>
    </source>
</evidence>
<dbReference type="CDD" id="cd02669">
    <property type="entry name" value="Peptidase_C19M"/>
    <property type="match status" value="1"/>
</dbReference>
<dbReference type="InterPro" id="IPR036249">
    <property type="entry name" value="Thioredoxin-like_sf"/>
</dbReference>
<dbReference type="EMBL" id="JAVRQU010000017">
    <property type="protein sequence ID" value="KAK5693572.1"/>
    <property type="molecule type" value="Genomic_DNA"/>
</dbReference>
<dbReference type="GO" id="GO:0008270">
    <property type="term" value="F:zinc ion binding"/>
    <property type="evidence" value="ECO:0007669"/>
    <property type="project" value="UniProtKB-KW"/>
</dbReference>
<evidence type="ECO:0000313" key="19">
    <source>
        <dbReference type="EMBL" id="KAK5693572.1"/>
    </source>
</evidence>
<dbReference type="GO" id="GO:0005681">
    <property type="term" value="C:spliceosomal complex"/>
    <property type="evidence" value="ECO:0007669"/>
    <property type="project" value="UniProtKB-KW"/>
</dbReference>
<comment type="subcellular location">
    <subcellularLocation>
        <location evidence="1">Nucleus</location>
    </subcellularLocation>
</comment>
<evidence type="ECO:0000256" key="13">
    <source>
        <dbReference type="ARBA" id="ARBA00073833"/>
    </source>
</evidence>
<evidence type="ECO:0000256" key="9">
    <source>
        <dbReference type="ARBA" id="ARBA00022833"/>
    </source>
</evidence>
<dbReference type="InterPro" id="IPR038765">
    <property type="entry name" value="Papain-like_cys_pep_sf"/>
</dbReference>
<dbReference type="GO" id="GO:0016579">
    <property type="term" value="P:protein deubiquitination"/>
    <property type="evidence" value="ECO:0007669"/>
    <property type="project" value="InterPro"/>
</dbReference>
<dbReference type="InterPro" id="IPR001607">
    <property type="entry name" value="Znf_UBP"/>
</dbReference>
<keyword evidence="19" id="KW-0378">Hydrolase</keyword>
<name>A0AAN7ZWV4_9PEZI</name>
<comment type="catalytic activity">
    <reaction evidence="12">
        <text>RX + glutathione = an S-substituted glutathione + a halide anion + H(+)</text>
        <dbReference type="Rhea" id="RHEA:16437"/>
        <dbReference type="ChEBI" id="CHEBI:15378"/>
        <dbReference type="ChEBI" id="CHEBI:16042"/>
        <dbReference type="ChEBI" id="CHEBI:17792"/>
        <dbReference type="ChEBI" id="CHEBI:57925"/>
        <dbReference type="ChEBI" id="CHEBI:90779"/>
        <dbReference type="EC" id="2.5.1.18"/>
    </reaction>
</comment>
<comment type="similarity">
    <text evidence="2">Belongs to the GST superfamily. Kappa family.</text>
</comment>
<dbReference type="EC" id="2.5.1.18" evidence="3"/>
<organism evidence="19 20">
    <name type="scientific">Elasticomyces elasticus</name>
    <dbReference type="NCBI Taxonomy" id="574655"/>
    <lineage>
        <taxon>Eukaryota</taxon>
        <taxon>Fungi</taxon>
        <taxon>Dikarya</taxon>
        <taxon>Ascomycota</taxon>
        <taxon>Pezizomycotina</taxon>
        <taxon>Dothideomycetes</taxon>
        <taxon>Dothideomycetidae</taxon>
        <taxon>Mycosphaerellales</taxon>
        <taxon>Teratosphaeriaceae</taxon>
        <taxon>Elasticomyces</taxon>
    </lineage>
</organism>
<reference evidence="19" key="1">
    <citation type="submission" date="2023-08" db="EMBL/GenBank/DDBJ databases">
        <title>Black Yeasts Isolated from many extreme environments.</title>
        <authorList>
            <person name="Coleine C."/>
            <person name="Stajich J.E."/>
            <person name="Selbmann L."/>
        </authorList>
    </citation>
    <scope>NUCLEOTIDE SEQUENCE</scope>
    <source>
        <strain evidence="19">CCFEE 5810</strain>
    </source>
</reference>